<dbReference type="InterPro" id="IPR013078">
    <property type="entry name" value="His_Pase_superF_clade-1"/>
</dbReference>
<evidence type="ECO:0000313" key="1">
    <source>
        <dbReference type="EMBL" id="WYY07619.1"/>
    </source>
</evidence>
<dbReference type="Pfam" id="PF00300">
    <property type="entry name" value="His_Phos_1"/>
    <property type="match status" value="1"/>
</dbReference>
<dbReference type="EMBL" id="CP136137">
    <property type="protein sequence ID" value="WYY07619.1"/>
    <property type="molecule type" value="Genomic_DNA"/>
</dbReference>
<name>A0ABZ2U4U8_9ACTN</name>
<organism evidence="1 2">
    <name type="scientific">Gordonia hydrophobica</name>
    <dbReference type="NCBI Taxonomy" id="40516"/>
    <lineage>
        <taxon>Bacteria</taxon>
        <taxon>Bacillati</taxon>
        <taxon>Actinomycetota</taxon>
        <taxon>Actinomycetes</taxon>
        <taxon>Mycobacteriales</taxon>
        <taxon>Gordoniaceae</taxon>
        <taxon>Gordonia</taxon>
    </lineage>
</organism>
<evidence type="ECO:0000313" key="2">
    <source>
        <dbReference type="Proteomes" id="UP001479933"/>
    </source>
</evidence>
<dbReference type="InterPro" id="IPR029033">
    <property type="entry name" value="His_PPase_superfam"/>
</dbReference>
<gene>
    <name evidence="1" type="ORF">RVF87_00580</name>
</gene>
<proteinExistence type="predicted"/>
<dbReference type="RefSeq" id="WP_244885341.1">
    <property type="nucleotide sequence ID" value="NZ_CP136137.1"/>
</dbReference>
<dbReference type="SUPFAM" id="SSF53254">
    <property type="entry name" value="Phosphoglycerate mutase-like"/>
    <property type="match status" value="1"/>
</dbReference>
<keyword evidence="2" id="KW-1185">Reference proteome</keyword>
<accession>A0ABZ2U4U8</accession>
<sequence length="156" mass="16453">MVVAARTAPNRTVRFGGEHDPLDERGLRDATALGATVDGPLISGPELSVVQTARAVTTDVSVNHELCSLDVGRWRGVTPQDLPAAQVGAWLADPDWIGHGGESVASFVERIRRATESLNPMNLVVAKPVAQALLCVDAAGFFAVDVRPATVYDVGL</sequence>
<dbReference type="Gene3D" id="3.40.50.1240">
    <property type="entry name" value="Phosphoglycerate mutase-like"/>
    <property type="match status" value="1"/>
</dbReference>
<reference evidence="1 2" key="1">
    <citation type="journal article" date="2023" name="Virus Evol.">
        <title>Computational host range prediction-The good, the bad, and the ugly.</title>
        <authorList>
            <person name="Howell A.A."/>
            <person name="Versoza C.J."/>
            <person name="Pfeifer S.P."/>
        </authorList>
    </citation>
    <scope>NUCLEOTIDE SEQUENCE [LARGE SCALE GENOMIC DNA]</scope>
    <source>
        <strain evidence="1 2">1610/1b</strain>
    </source>
</reference>
<protein>
    <submittedName>
        <fullName evidence="1">Histidine phosphatase family protein</fullName>
    </submittedName>
</protein>
<dbReference type="Proteomes" id="UP001479933">
    <property type="component" value="Chromosome"/>
</dbReference>